<protein>
    <recommendedName>
        <fullName evidence="1">diguanylate cyclase</fullName>
        <ecNumber evidence="1">2.7.7.65</ecNumber>
    </recommendedName>
</protein>
<name>A0ABU1YK47_ROSSA</name>
<comment type="catalytic activity">
    <reaction evidence="2">
        <text>2 GTP = 3',3'-c-di-GMP + 2 diphosphate</text>
        <dbReference type="Rhea" id="RHEA:24898"/>
        <dbReference type="ChEBI" id="CHEBI:33019"/>
        <dbReference type="ChEBI" id="CHEBI:37565"/>
        <dbReference type="ChEBI" id="CHEBI:58805"/>
        <dbReference type="EC" id="2.7.7.65"/>
    </reaction>
</comment>
<reference evidence="6 7" key="1">
    <citation type="submission" date="2023-07" db="EMBL/GenBank/DDBJ databases">
        <title>Sorghum-associated microbial communities from plants grown in Nebraska, USA.</title>
        <authorList>
            <person name="Schachtman D."/>
        </authorList>
    </citation>
    <scope>NUCLEOTIDE SEQUENCE [LARGE SCALE GENOMIC DNA]</scope>
    <source>
        <strain evidence="6 7">BE314</strain>
    </source>
</reference>
<evidence type="ECO:0000313" key="6">
    <source>
        <dbReference type="EMBL" id="MDR7269229.1"/>
    </source>
</evidence>
<organism evidence="6 7">
    <name type="scientific">Roseateles saccharophilus</name>
    <name type="common">Pseudomonas saccharophila</name>
    <dbReference type="NCBI Taxonomy" id="304"/>
    <lineage>
        <taxon>Bacteria</taxon>
        <taxon>Pseudomonadati</taxon>
        <taxon>Pseudomonadota</taxon>
        <taxon>Betaproteobacteria</taxon>
        <taxon>Burkholderiales</taxon>
        <taxon>Sphaerotilaceae</taxon>
        <taxon>Roseateles</taxon>
    </lineage>
</organism>
<dbReference type="InterPro" id="IPR029787">
    <property type="entry name" value="Nucleotide_cyclase"/>
</dbReference>
<evidence type="ECO:0000256" key="2">
    <source>
        <dbReference type="ARBA" id="ARBA00034247"/>
    </source>
</evidence>
<feature type="domain" description="Response regulatory" evidence="4">
    <location>
        <begin position="18"/>
        <end position="133"/>
    </location>
</feature>
<dbReference type="NCBIfam" id="TIGR00254">
    <property type="entry name" value="GGDEF"/>
    <property type="match status" value="1"/>
</dbReference>
<dbReference type="CDD" id="cd01949">
    <property type="entry name" value="GGDEF"/>
    <property type="match status" value="1"/>
</dbReference>
<evidence type="ECO:0000259" key="4">
    <source>
        <dbReference type="PROSITE" id="PS50110"/>
    </source>
</evidence>
<dbReference type="EC" id="2.7.7.65" evidence="1"/>
<dbReference type="Pfam" id="PF00072">
    <property type="entry name" value="Response_reg"/>
    <property type="match status" value="1"/>
</dbReference>
<dbReference type="SMART" id="SM00448">
    <property type="entry name" value="REC"/>
    <property type="match status" value="1"/>
</dbReference>
<dbReference type="InterPro" id="IPR011006">
    <property type="entry name" value="CheY-like_superfamily"/>
</dbReference>
<evidence type="ECO:0000256" key="1">
    <source>
        <dbReference type="ARBA" id="ARBA00012528"/>
    </source>
</evidence>
<dbReference type="InterPro" id="IPR043128">
    <property type="entry name" value="Rev_trsase/Diguanyl_cyclase"/>
</dbReference>
<dbReference type="PANTHER" id="PTHR45138:SF9">
    <property type="entry name" value="DIGUANYLATE CYCLASE DGCM-RELATED"/>
    <property type="match status" value="1"/>
</dbReference>
<proteinExistence type="predicted"/>
<dbReference type="Proteomes" id="UP001180453">
    <property type="component" value="Unassembled WGS sequence"/>
</dbReference>
<dbReference type="InterPro" id="IPR001789">
    <property type="entry name" value="Sig_transdc_resp-reg_receiver"/>
</dbReference>
<dbReference type="EMBL" id="JAVDXU010000001">
    <property type="protein sequence ID" value="MDR7269229.1"/>
    <property type="molecule type" value="Genomic_DNA"/>
</dbReference>
<dbReference type="PANTHER" id="PTHR45138">
    <property type="entry name" value="REGULATORY COMPONENTS OF SENSORY TRANSDUCTION SYSTEM"/>
    <property type="match status" value="1"/>
</dbReference>
<dbReference type="InterPro" id="IPR000160">
    <property type="entry name" value="GGDEF_dom"/>
</dbReference>
<dbReference type="Gene3D" id="3.30.70.270">
    <property type="match status" value="1"/>
</dbReference>
<accession>A0ABU1YK47</accession>
<keyword evidence="7" id="KW-1185">Reference proteome</keyword>
<evidence type="ECO:0000259" key="5">
    <source>
        <dbReference type="PROSITE" id="PS50887"/>
    </source>
</evidence>
<gene>
    <name evidence="6" type="ORF">J2X20_001858</name>
</gene>
<comment type="caution">
    <text evidence="6">The sequence shown here is derived from an EMBL/GenBank/DDBJ whole genome shotgun (WGS) entry which is preliminary data.</text>
</comment>
<dbReference type="SUPFAM" id="SSF55073">
    <property type="entry name" value="Nucleotide cyclase"/>
    <property type="match status" value="1"/>
</dbReference>
<dbReference type="Gene3D" id="3.40.50.2300">
    <property type="match status" value="1"/>
</dbReference>
<feature type="domain" description="GGDEF" evidence="5">
    <location>
        <begin position="176"/>
        <end position="318"/>
    </location>
</feature>
<dbReference type="SUPFAM" id="SSF52172">
    <property type="entry name" value="CheY-like"/>
    <property type="match status" value="1"/>
</dbReference>
<evidence type="ECO:0000256" key="3">
    <source>
        <dbReference type="PROSITE-ProRule" id="PRU00169"/>
    </source>
</evidence>
<dbReference type="PROSITE" id="PS50887">
    <property type="entry name" value="GGDEF"/>
    <property type="match status" value="1"/>
</dbReference>
<dbReference type="PROSITE" id="PS50110">
    <property type="entry name" value="RESPONSE_REGULATORY"/>
    <property type="match status" value="1"/>
</dbReference>
<feature type="modified residue" description="4-aspartylphosphate" evidence="3">
    <location>
        <position position="66"/>
    </location>
</feature>
<evidence type="ECO:0000313" key="7">
    <source>
        <dbReference type="Proteomes" id="UP001180453"/>
    </source>
</evidence>
<dbReference type="RefSeq" id="WP_310263711.1">
    <property type="nucleotide sequence ID" value="NZ_JAVDXU010000001.1"/>
</dbReference>
<dbReference type="SMART" id="SM00267">
    <property type="entry name" value="GGDEF"/>
    <property type="match status" value="1"/>
</dbReference>
<keyword evidence="3" id="KW-0597">Phosphoprotein</keyword>
<dbReference type="InterPro" id="IPR050469">
    <property type="entry name" value="Diguanylate_Cyclase"/>
</dbReference>
<dbReference type="Pfam" id="PF00990">
    <property type="entry name" value="GGDEF"/>
    <property type="match status" value="1"/>
</dbReference>
<sequence>MKLPAPDSWPAELGTRHSILLVDDDAASVQVLARMLNGLGEVRFALSGEDALRLARESPPDLILVDAEMPGLSGFEVCTALHADARLADVPVIIITGHTEVAVEVAGFAAGAADFIRKPPVAEVVVARARTQLRLKALGDARRTSALADGLTGLANRRRFDQDLHLECERARRSHGSVALLLIDVDHFKRYNDRYGHVAGDACLREIAAAIRACIRRSADLAARYGGEEFAALLPQTDAAGARSMAQRIVDAIAALALPHADGGPSGLVSVSVGWAAARPDEDADVVRTRGESLVEAADRSLYAAKAAGRNRVGEASEAHAGA</sequence>